<feature type="transmembrane region" description="Helical" evidence="1">
    <location>
        <begin position="46"/>
        <end position="67"/>
    </location>
</feature>
<accession>A0A2S5ZX82</accession>
<feature type="transmembrane region" description="Helical" evidence="1">
    <location>
        <begin position="22"/>
        <end position="40"/>
    </location>
</feature>
<evidence type="ECO:0000313" key="3">
    <source>
        <dbReference type="Proteomes" id="UP000238356"/>
    </source>
</evidence>
<organism evidence="2 3">
    <name type="scientific">Nocardia nova</name>
    <dbReference type="NCBI Taxonomy" id="37330"/>
    <lineage>
        <taxon>Bacteria</taxon>
        <taxon>Bacillati</taxon>
        <taxon>Actinomycetota</taxon>
        <taxon>Actinomycetes</taxon>
        <taxon>Mycobacteriales</taxon>
        <taxon>Nocardiaceae</taxon>
        <taxon>Nocardia</taxon>
    </lineage>
</organism>
<sequence length="225" mass="23843">MTDTATFTAADTGSEPRRLWRVLGFAADIGLSPATYYLLLAAGFTSYRALVGSTIVAGGWALGVAAARRKADGIAVFVFLLNALGLVLAVLGGDERMMLAKDPITSAVISVLLAGSCLLGRPAMFAISQRMHALGPDSAVHWETLWHNDSVVRRAFTIATAVWSAGLAVDAVVRLLVIYCLPVPAAVALMNPVQWTIIAALAVYTVRSRRRLDIKARLRALPGAG</sequence>
<name>A0A2S5ZX82_9NOCA</name>
<reference evidence="2 3" key="1">
    <citation type="submission" date="2018-02" db="EMBL/GenBank/DDBJ databases">
        <title>8 Nocardia nova and 1 Nocardia cyriacigeorgica strain used for evolution to TMP-SMX.</title>
        <authorList>
            <person name="Mehta H."/>
            <person name="Weng J."/>
            <person name="Shamoo Y."/>
        </authorList>
    </citation>
    <scope>NUCLEOTIDE SEQUENCE [LARGE SCALE GENOMIC DNA]</scope>
    <source>
        <strain evidence="2 3">BAA2227</strain>
    </source>
</reference>
<keyword evidence="1" id="KW-0472">Membrane</keyword>
<evidence type="ECO:0000313" key="2">
    <source>
        <dbReference type="EMBL" id="PPJ22540.1"/>
    </source>
</evidence>
<dbReference type="RefSeq" id="WP_063013636.1">
    <property type="nucleotide sequence ID" value="NZ_PSZD01000029.1"/>
</dbReference>
<protein>
    <recommendedName>
        <fullName evidence="4">DUF3159 domain-containing protein</fullName>
    </recommendedName>
</protein>
<feature type="transmembrane region" description="Helical" evidence="1">
    <location>
        <begin position="185"/>
        <end position="206"/>
    </location>
</feature>
<dbReference type="Proteomes" id="UP000238356">
    <property type="component" value="Unassembled WGS sequence"/>
</dbReference>
<keyword evidence="1" id="KW-1133">Transmembrane helix</keyword>
<gene>
    <name evidence="2" type="ORF">C5F51_31015</name>
</gene>
<dbReference type="EMBL" id="PSZD01000029">
    <property type="protein sequence ID" value="PPJ22540.1"/>
    <property type="molecule type" value="Genomic_DNA"/>
</dbReference>
<dbReference type="AlphaFoldDB" id="A0A2S5ZX82"/>
<keyword evidence="1" id="KW-0812">Transmembrane</keyword>
<feature type="transmembrane region" description="Helical" evidence="1">
    <location>
        <begin position="74"/>
        <end position="92"/>
    </location>
</feature>
<keyword evidence="3" id="KW-1185">Reference proteome</keyword>
<comment type="caution">
    <text evidence="2">The sequence shown here is derived from an EMBL/GenBank/DDBJ whole genome shotgun (WGS) entry which is preliminary data.</text>
</comment>
<dbReference type="NCBIfam" id="NF041646">
    <property type="entry name" value="VC0807_fam"/>
    <property type="match status" value="1"/>
</dbReference>
<proteinExistence type="predicted"/>
<feature type="transmembrane region" description="Helical" evidence="1">
    <location>
        <begin position="155"/>
        <end position="179"/>
    </location>
</feature>
<evidence type="ECO:0008006" key="4">
    <source>
        <dbReference type="Google" id="ProtNLM"/>
    </source>
</evidence>
<evidence type="ECO:0000256" key="1">
    <source>
        <dbReference type="SAM" id="Phobius"/>
    </source>
</evidence>
<feature type="transmembrane region" description="Helical" evidence="1">
    <location>
        <begin position="104"/>
        <end position="124"/>
    </location>
</feature>